<dbReference type="STRING" id="768710.DesyoDRAFT_1808"/>
<dbReference type="HOGENOM" id="CLU_038153_1_0_9"/>
<dbReference type="InterPro" id="IPR007069">
    <property type="entry name" value="Transposase_32"/>
</dbReference>
<proteinExistence type="predicted"/>
<dbReference type="eggNOG" id="COG0517">
    <property type="taxonomic scope" value="Bacteria"/>
</dbReference>
<dbReference type="GO" id="GO:0006313">
    <property type="term" value="P:DNA transposition"/>
    <property type="evidence" value="ECO:0007669"/>
    <property type="project" value="InterPro"/>
</dbReference>
<dbReference type="Pfam" id="PF14319">
    <property type="entry name" value="Zn_Tnp_IS91"/>
    <property type="match status" value="1"/>
</dbReference>
<dbReference type="PANTHER" id="PTHR37023">
    <property type="entry name" value="TRANSPOSASE"/>
    <property type="match status" value="1"/>
</dbReference>
<dbReference type="GO" id="GO:0003677">
    <property type="term" value="F:DNA binding"/>
    <property type="evidence" value="ECO:0007669"/>
    <property type="project" value="InterPro"/>
</dbReference>
<evidence type="ECO:0000313" key="3">
    <source>
        <dbReference type="EMBL" id="EHQ88933.1"/>
    </source>
</evidence>
<dbReference type="AlphaFoldDB" id="H5XTX5"/>
<dbReference type="RefSeq" id="WP_007781972.1">
    <property type="nucleotide sequence ID" value="NZ_CM001441.1"/>
</dbReference>
<reference evidence="3 4" key="1">
    <citation type="submission" date="2011-11" db="EMBL/GenBank/DDBJ databases">
        <title>The Noncontiguous Finished genome of Desulfosporosinus youngiae DSM 17734.</title>
        <authorList>
            <consortium name="US DOE Joint Genome Institute (JGI-PGF)"/>
            <person name="Lucas S."/>
            <person name="Han J."/>
            <person name="Lapidus A."/>
            <person name="Cheng J.-F."/>
            <person name="Goodwin L."/>
            <person name="Pitluck S."/>
            <person name="Peters L."/>
            <person name="Ovchinnikova G."/>
            <person name="Lu M."/>
            <person name="Land M.L."/>
            <person name="Hauser L."/>
            <person name="Pester M."/>
            <person name="Spring S."/>
            <person name="Ollivier B."/>
            <person name="Rattei T."/>
            <person name="Klenk H.-P."/>
            <person name="Wagner M."/>
            <person name="Loy A."/>
            <person name="Woyke T.J."/>
        </authorList>
    </citation>
    <scope>NUCLEOTIDE SEQUENCE [LARGE SCALE GENOMIC DNA]</scope>
    <source>
        <strain evidence="3 4">DSM 17734</strain>
    </source>
</reference>
<dbReference type="OrthoDB" id="9791273at2"/>
<dbReference type="EMBL" id="CM001441">
    <property type="protein sequence ID" value="EHQ88933.1"/>
    <property type="molecule type" value="Genomic_DNA"/>
</dbReference>
<dbReference type="NCBIfam" id="NF033538">
    <property type="entry name" value="transpos_IS91"/>
    <property type="match status" value="1"/>
</dbReference>
<dbReference type="GO" id="GO:0004803">
    <property type="term" value="F:transposase activity"/>
    <property type="evidence" value="ECO:0007669"/>
    <property type="project" value="InterPro"/>
</dbReference>
<protein>
    <submittedName>
        <fullName evidence="3">Putative transposase</fullName>
    </submittedName>
</protein>
<feature type="domain" description="Transposase zinc-binding" evidence="2">
    <location>
        <begin position="7"/>
        <end position="96"/>
    </location>
</feature>
<keyword evidence="4" id="KW-1185">Reference proteome</keyword>
<name>H5XTX5_9FIRM</name>
<evidence type="ECO:0000313" key="4">
    <source>
        <dbReference type="Proteomes" id="UP000005104"/>
    </source>
</evidence>
<organism evidence="3 4">
    <name type="scientific">Desulfosporosinus youngiae DSM 17734</name>
    <dbReference type="NCBI Taxonomy" id="768710"/>
    <lineage>
        <taxon>Bacteria</taxon>
        <taxon>Bacillati</taxon>
        <taxon>Bacillota</taxon>
        <taxon>Clostridia</taxon>
        <taxon>Eubacteriales</taxon>
        <taxon>Desulfitobacteriaceae</taxon>
        <taxon>Desulfosporosinus</taxon>
    </lineage>
</organism>
<dbReference type="InterPro" id="IPR054832">
    <property type="entry name" value="transpos_IS91"/>
</dbReference>
<dbReference type="Proteomes" id="UP000005104">
    <property type="component" value="Chromosome"/>
</dbReference>
<dbReference type="InterPro" id="IPR026889">
    <property type="entry name" value="Zn_Tnp"/>
</dbReference>
<accession>H5XTX5</accession>
<evidence type="ECO:0000259" key="2">
    <source>
        <dbReference type="Pfam" id="PF14319"/>
    </source>
</evidence>
<evidence type="ECO:0000259" key="1">
    <source>
        <dbReference type="Pfam" id="PF04986"/>
    </source>
</evidence>
<dbReference type="PANTHER" id="PTHR37023:SF1">
    <property type="entry name" value="ISSOD25 TRANSPOSASE TNPA_ISSOD25"/>
    <property type="match status" value="1"/>
</dbReference>
<dbReference type="Pfam" id="PF04986">
    <property type="entry name" value="Y2_Tnp"/>
    <property type="match status" value="1"/>
</dbReference>
<sequence length="388" mass="44839">MVEVQDIFLNYGTDYRNNHKLTLVQHKAMSAIQKCRSSQLGGHMDVCDSCGHTRISYNSCRNRHCPKCQTLAKERWIENQKSNLLDVGYFHVVFTIPDTLNLMAYQNQKAVYTLLFKTVAETLAELASYKKYLGAKIGFTSVLHTWGQNLMHHPHIHCIVPGGGLSSIGKWVNSRKKFFIPVKVLSRKFRGKFLYYLKQLYCQNKLEFHGSQSYLSNDHEFEKLLSPLYSKEWIVYCKPPFKNASCVVEYLGRYTHRVAISNKRIVSMENGNIAFKWRDYKDSSKHKLMTVSADEFIRRFLIHILPSRFMKIRHYGLLGNRNRTTKLKICKQLTNTPVLIKEEASNLQLIQKLTGLDLSKCPHCGSDKLKRFMDFGKSPPAAIKITNS</sequence>
<gene>
    <name evidence="3" type="ORF">DesyoDRAFT_1808</name>
</gene>
<feature type="domain" description="Transposase IS801/IS1294" evidence="1">
    <location>
        <begin position="138"/>
        <end position="321"/>
    </location>
</feature>